<reference evidence="2" key="1">
    <citation type="journal article" date="2019" name="Microbiology">
        <title>Complete Genome Sequence of an Uncultured Bacterium of the Candidate Phylum Bipolaricaulota.</title>
        <authorList>
            <person name="Kadnikov V.V."/>
            <person name="Mardanov A.V."/>
            <person name="Beletsky A.V."/>
            <person name="Frank Y.A."/>
            <person name="Karnachuk O.V."/>
            <person name="Ravin N.V."/>
        </authorList>
    </citation>
    <scope>NUCLEOTIDE SEQUENCE [LARGE SCALE GENOMIC DNA]</scope>
</reference>
<evidence type="ECO:0000313" key="1">
    <source>
        <dbReference type="EMBL" id="QGT99792.1"/>
    </source>
</evidence>
<organism evidence="1 2">
    <name type="scientific">Candidatus Syntrophocurvum alkaliphilum</name>
    <dbReference type="NCBI Taxonomy" id="2293317"/>
    <lineage>
        <taxon>Bacteria</taxon>
        <taxon>Bacillati</taxon>
        <taxon>Bacillota</taxon>
        <taxon>Clostridia</taxon>
        <taxon>Eubacteriales</taxon>
        <taxon>Syntrophomonadaceae</taxon>
        <taxon>Candidatus Syntrophocurvum</taxon>
    </lineage>
</organism>
<sequence length="406" mass="46299">MKVKIIFEALSPLLAGGRKQNNNYIRSLEYIPGNVVRASLVQHILDNCIALDYEDNTFTNILEFKNSEYCKKCTYISWCKNFDQIKLTNIKAKGCSPWSKTSLLCKYNSSHRPVDLLHKSLNATQAEKLVCPDCSERLESPPTKFKNEKNTPQSFKRQLITKGGIDATTGTNAQGRLYSIDTIADWQSIEQRLLMETTWDIPENIALNEQSLKIPFDVLRFGAYTRAGLGKCRIIDYYTDNTDVISNLKERINAFNKKITKKSKDKIYLSLDLQSDADLNLDQYITTDKYYSNNEYMQAIKNSIKESLNLIEIDEEFELIDFIGEYEIRRGWDTRMGTAEKMIAPVIWTLAGSVIVLAFNKELVDGSFINKLVNLESNGIGKNTENGCGEIIICNDFHVKYSVGRD</sequence>
<dbReference type="AlphaFoldDB" id="A0A6I6DFT2"/>
<proteinExistence type="predicted"/>
<gene>
    <name evidence="1" type="ORF">SYNTR_1199</name>
</gene>
<name>A0A6I6DFT2_9FIRM</name>
<dbReference type="EMBL" id="CP046457">
    <property type="protein sequence ID" value="QGT99792.1"/>
    <property type="molecule type" value="Genomic_DNA"/>
</dbReference>
<keyword evidence="2" id="KW-1185">Reference proteome</keyword>
<accession>A0A6I6DFT2</accession>
<evidence type="ECO:0000313" key="2">
    <source>
        <dbReference type="Proteomes" id="UP000426444"/>
    </source>
</evidence>
<dbReference type="KEGG" id="salq:SYNTR_1199"/>
<dbReference type="Proteomes" id="UP000426444">
    <property type="component" value="Chromosome"/>
</dbReference>
<protein>
    <submittedName>
        <fullName evidence="1">Uncharacterized protein</fullName>
    </submittedName>
</protein>